<dbReference type="AlphaFoldDB" id="A0A0F9VBG2"/>
<organism evidence="2">
    <name type="scientific">marine sediment metagenome</name>
    <dbReference type="NCBI Taxonomy" id="412755"/>
    <lineage>
        <taxon>unclassified sequences</taxon>
        <taxon>metagenomes</taxon>
        <taxon>ecological metagenomes</taxon>
    </lineage>
</organism>
<protein>
    <submittedName>
        <fullName evidence="2">Uncharacterized protein</fullName>
    </submittedName>
</protein>
<proteinExistence type="predicted"/>
<evidence type="ECO:0000256" key="1">
    <source>
        <dbReference type="SAM" id="MobiDB-lite"/>
    </source>
</evidence>
<comment type="caution">
    <text evidence="2">The sequence shown here is derived from an EMBL/GenBank/DDBJ whole genome shotgun (WGS) entry which is preliminary data.</text>
</comment>
<feature type="region of interest" description="Disordered" evidence="1">
    <location>
        <begin position="220"/>
        <end position="244"/>
    </location>
</feature>
<sequence>MTITIENFCGFETGGLDEVDQTVGSPDATETGVVNSGAFSCRMAPAATPAEIGFETIRPPPIFEWSAKLTIGIHINLTDLTPGSDVDLFWVEDDAGASHLTLRLKTNGDLAIINKLGVEEASATPGWSVNTWHLLEMTMFLVVSGFFELTLDDDVTFLIDTSGNFSVQTDTERPVVFFGGADNTAGNPTIYYDDFYGIASDGVAFPDRLGDAAVFKYQNVKNSNDPDRDGTGGADSNGQLHAGTWNRAGETPVAETATNPEYTSAGAGAVDCDAANGFPEGPSGDSRLAGNIVAAKGVSSMKRSGGAGTAHFILLGNDVDGTTRSPDINPTQSFAGRFFITELASIVPTASEHFSIGFETDGAQDYECREQWAMLLQDAAEIPLPPPTRNRLHVIG</sequence>
<dbReference type="EMBL" id="LAZR01000598">
    <property type="protein sequence ID" value="KKN63163.1"/>
    <property type="molecule type" value="Genomic_DNA"/>
</dbReference>
<accession>A0A0F9VBG2</accession>
<gene>
    <name evidence="2" type="ORF">LCGC14_0504330</name>
</gene>
<evidence type="ECO:0000313" key="2">
    <source>
        <dbReference type="EMBL" id="KKN63163.1"/>
    </source>
</evidence>
<name>A0A0F9VBG2_9ZZZZ</name>
<reference evidence="2" key="1">
    <citation type="journal article" date="2015" name="Nature">
        <title>Complex archaea that bridge the gap between prokaryotes and eukaryotes.</title>
        <authorList>
            <person name="Spang A."/>
            <person name="Saw J.H."/>
            <person name="Jorgensen S.L."/>
            <person name="Zaremba-Niedzwiedzka K."/>
            <person name="Martijn J."/>
            <person name="Lind A.E."/>
            <person name="van Eijk R."/>
            <person name="Schleper C."/>
            <person name="Guy L."/>
            <person name="Ettema T.J."/>
        </authorList>
    </citation>
    <scope>NUCLEOTIDE SEQUENCE</scope>
</reference>